<proteinExistence type="predicted"/>
<sequence length="157" mass="16826">MTKDHWLQSALTNDELVAELLLRLKHSSDSDSLRAPPPPSKARAITSIVPPRWGHRKNRSKSTAPTATVANGYGKEHRGSPTTHLSWSGGGGSISDGPSDLSSGSRSVKANEGASISSYNKSEKRMKVAAEGEERGFVLPDLNMAPDEEDLSTMMVV</sequence>
<evidence type="ECO:0000313" key="1">
    <source>
        <dbReference type="EMBL" id="KAI3716709.1"/>
    </source>
</evidence>
<comment type="caution">
    <text evidence="1">The sequence shown here is derived from an EMBL/GenBank/DDBJ whole genome shotgun (WGS) entry which is preliminary data.</text>
</comment>
<dbReference type="Proteomes" id="UP001056120">
    <property type="component" value="Linkage Group LG23"/>
</dbReference>
<evidence type="ECO:0000313" key="2">
    <source>
        <dbReference type="Proteomes" id="UP001056120"/>
    </source>
</evidence>
<gene>
    <name evidence="1" type="ORF">L1987_67775</name>
</gene>
<accession>A0ACB9B480</accession>
<reference evidence="2" key="1">
    <citation type="journal article" date="2022" name="Mol. Ecol. Resour.">
        <title>The genomes of chicory, endive, great burdock and yacon provide insights into Asteraceae palaeo-polyploidization history and plant inulin production.</title>
        <authorList>
            <person name="Fan W."/>
            <person name="Wang S."/>
            <person name="Wang H."/>
            <person name="Wang A."/>
            <person name="Jiang F."/>
            <person name="Liu H."/>
            <person name="Zhao H."/>
            <person name="Xu D."/>
            <person name="Zhang Y."/>
        </authorList>
    </citation>
    <scope>NUCLEOTIDE SEQUENCE [LARGE SCALE GENOMIC DNA]</scope>
    <source>
        <strain evidence="2">cv. Yunnan</strain>
    </source>
</reference>
<protein>
    <submittedName>
        <fullName evidence="1">Uncharacterized protein</fullName>
    </submittedName>
</protein>
<dbReference type="EMBL" id="CM042040">
    <property type="protein sequence ID" value="KAI3716709.1"/>
    <property type="molecule type" value="Genomic_DNA"/>
</dbReference>
<name>A0ACB9B480_9ASTR</name>
<keyword evidence="2" id="KW-1185">Reference proteome</keyword>
<reference evidence="1 2" key="2">
    <citation type="journal article" date="2022" name="Mol. Ecol. Resour.">
        <title>The genomes of chicory, endive, great burdock and yacon provide insights into Asteraceae paleo-polyploidization history and plant inulin production.</title>
        <authorList>
            <person name="Fan W."/>
            <person name="Wang S."/>
            <person name="Wang H."/>
            <person name="Wang A."/>
            <person name="Jiang F."/>
            <person name="Liu H."/>
            <person name="Zhao H."/>
            <person name="Xu D."/>
            <person name="Zhang Y."/>
        </authorList>
    </citation>
    <scope>NUCLEOTIDE SEQUENCE [LARGE SCALE GENOMIC DNA]</scope>
    <source>
        <strain evidence="2">cv. Yunnan</strain>
        <tissue evidence="1">Leaves</tissue>
    </source>
</reference>
<organism evidence="1 2">
    <name type="scientific">Smallanthus sonchifolius</name>
    <dbReference type="NCBI Taxonomy" id="185202"/>
    <lineage>
        <taxon>Eukaryota</taxon>
        <taxon>Viridiplantae</taxon>
        <taxon>Streptophyta</taxon>
        <taxon>Embryophyta</taxon>
        <taxon>Tracheophyta</taxon>
        <taxon>Spermatophyta</taxon>
        <taxon>Magnoliopsida</taxon>
        <taxon>eudicotyledons</taxon>
        <taxon>Gunneridae</taxon>
        <taxon>Pentapetalae</taxon>
        <taxon>asterids</taxon>
        <taxon>campanulids</taxon>
        <taxon>Asterales</taxon>
        <taxon>Asteraceae</taxon>
        <taxon>Asteroideae</taxon>
        <taxon>Heliantheae alliance</taxon>
        <taxon>Millerieae</taxon>
        <taxon>Smallanthus</taxon>
    </lineage>
</organism>